<proteinExistence type="predicted"/>
<feature type="transmembrane region" description="Helical" evidence="1">
    <location>
        <begin position="109"/>
        <end position="127"/>
    </location>
</feature>
<feature type="transmembrane region" description="Helical" evidence="1">
    <location>
        <begin position="133"/>
        <end position="150"/>
    </location>
</feature>
<protein>
    <submittedName>
        <fullName evidence="2">Uncharacterized protein</fullName>
    </submittedName>
</protein>
<dbReference type="AlphaFoldDB" id="A0A3B0WUY8"/>
<feature type="transmembrane region" description="Helical" evidence="1">
    <location>
        <begin position="79"/>
        <end position="97"/>
    </location>
</feature>
<dbReference type="EMBL" id="UOFF01000059">
    <property type="protein sequence ID" value="VAW54457.1"/>
    <property type="molecule type" value="Genomic_DNA"/>
</dbReference>
<feature type="transmembrane region" description="Helical" evidence="1">
    <location>
        <begin position="39"/>
        <end position="59"/>
    </location>
</feature>
<keyword evidence="1" id="KW-0812">Transmembrane</keyword>
<evidence type="ECO:0000313" key="2">
    <source>
        <dbReference type="EMBL" id="VAW54457.1"/>
    </source>
</evidence>
<keyword evidence="1" id="KW-1133">Transmembrane helix</keyword>
<name>A0A3B0WUY8_9ZZZZ</name>
<sequence length="183" mass="21077">MKQEKTTNNAENNYDLPFLDNLVNEVATGQRIVFFPPGMLIFVFTMTPLPIFPSILLAAASIDWLGSGLSPDVQTNAPLISGPIYILFVLVPFYLIIHGKKKYVEVTRYYYRFLFLTSSIFLAYYGLTYNDLNIAFLLASTFSGLGLWLMKTPSYQLLVEYMHRLKKRKLEIYEEEQKSMQGK</sequence>
<reference evidence="2" key="1">
    <citation type="submission" date="2018-06" db="EMBL/GenBank/DDBJ databases">
        <authorList>
            <person name="Zhirakovskaya E."/>
        </authorList>
    </citation>
    <scope>NUCLEOTIDE SEQUENCE</scope>
</reference>
<keyword evidence="1" id="KW-0472">Membrane</keyword>
<gene>
    <name evidence="2" type="ORF">MNBD_GAMMA07-161</name>
</gene>
<organism evidence="2">
    <name type="scientific">hydrothermal vent metagenome</name>
    <dbReference type="NCBI Taxonomy" id="652676"/>
    <lineage>
        <taxon>unclassified sequences</taxon>
        <taxon>metagenomes</taxon>
        <taxon>ecological metagenomes</taxon>
    </lineage>
</organism>
<evidence type="ECO:0000256" key="1">
    <source>
        <dbReference type="SAM" id="Phobius"/>
    </source>
</evidence>
<accession>A0A3B0WUY8</accession>